<sequence length="132" mass="14874">MKSGSSMCFVVLVDSGNKQLLKQTQLFDIPDDLAATPVFCYLVSLFDADNVAELDGFDELSLVDVFKDLQAQVVQREDDFSQIRLLFKSNENSLRNILLVCGTTNWDLVPVENESERESHCQIFSCPNGDFQ</sequence>
<gene>
    <name evidence="1" type="ORF">DAPPUDRAFT_117091</name>
</gene>
<name>E9HRI1_DAPPU</name>
<organism evidence="1 2">
    <name type="scientific">Daphnia pulex</name>
    <name type="common">Water flea</name>
    <dbReference type="NCBI Taxonomy" id="6669"/>
    <lineage>
        <taxon>Eukaryota</taxon>
        <taxon>Metazoa</taxon>
        <taxon>Ecdysozoa</taxon>
        <taxon>Arthropoda</taxon>
        <taxon>Crustacea</taxon>
        <taxon>Branchiopoda</taxon>
        <taxon>Diplostraca</taxon>
        <taxon>Cladocera</taxon>
        <taxon>Anomopoda</taxon>
        <taxon>Daphniidae</taxon>
        <taxon>Daphnia</taxon>
    </lineage>
</organism>
<evidence type="ECO:0000313" key="2">
    <source>
        <dbReference type="Proteomes" id="UP000000305"/>
    </source>
</evidence>
<dbReference type="HOGENOM" id="CLU_144359_0_0_1"/>
<proteinExistence type="predicted"/>
<protein>
    <submittedName>
        <fullName evidence="1">Uncharacterized protein</fullName>
    </submittedName>
</protein>
<dbReference type="InParanoid" id="E9HRI1"/>
<dbReference type="AlphaFoldDB" id="E9HRI1"/>
<dbReference type="Proteomes" id="UP000000305">
    <property type="component" value="Unassembled WGS sequence"/>
</dbReference>
<accession>E9HRI1</accession>
<evidence type="ECO:0000313" key="1">
    <source>
        <dbReference type="EMBL" id="EFX65658.1"/>
    </source>
</evidence>
<reference evidence="1 2" key="1">
    <citation type="journal article" date="2011" name="Science">
        <title>The ecoresponsive genome of Daphnia pulex.</title>
        <authorList>
            <person name="Colbourne J.K."/>
            <person name="Pfrender M.E."/>
            <person name="Gilbert D."/>
            <person name="Thomas W.K."/>
            <person name="Tucker A."/>
            <person name="Oakley T.H."/>
            <person name="Tokishita S."/>
            <person name="Aerts A."/>
            <person name="Arnold G.J."/>
            <person name="Basu M.K."/>
            <person name="Bauer D.J."/>
            <person name="Caceres C.E."/>
            <person name="Carmel L."/>
            <person name="Casola C."/>
            <person name="Choi J.H."/>
            <person name="Detter J.C."/>
            <person name="Dong Q."/>
            <person name="Dusheyko S."/>
            <person name="Eads B.D."/>
            <person name="Frohlich T."/>
            <person name="Geiler-Samerotte K.A."/>
            <person name="Gerlach D."/>
            <person name="Hatcher P."/>
            <person name="Jogdeo S."/>
            <person name="Krijgsveld J."/>
            <person name="Kriventseva E.V."/>
            <person name="Kultz D."/>
            <person name="Laforsch C."/>
            <person name="Lindquist E."/>
            <person name="Lopez J."/>
            <person name="Manak J.R."/>
            <person name="Muller J."/>
            <person name="Pangilinan J."/>
            <person name="Patwardhan R.P."/>
            <person name="Pitluck S."/>
            <person name="Pritham E.J."/>
            <person name="Rechtsteiner A."/>
            <person name="Rho M."/>
            <person name="Rogozin I.B."/>
            <person name="Sakarya O."/>
            <person name="Salamov A."/>
            <person name="Schaack S."/>
            <person name="Shapiro H."/>
            <person name="Shiga Y."/>
            <person name="Skalitzky C."/>
            <person name="Smith Z."/>
            <person name="Souvorov A."/>
            <person name="Sung W."/>
            <person name="Tang Z."/>
            <person name="Tsuchiya D."/>
            <person name="Tu H."/>
            <person name="Vos H."/>
            <person name="Wang M."/>
            <person name="Wolf Y.I."/>
            <person name="Yamagata H."/>
            <person name="Yamada T."/>
            <person name="Ye Y."/>
            <person name="Shaw J.R."/>
            <person name="Andrews J."/>
            <person name="Crease T.J."/>
            <person name="Tang H."/>
            <person name="Lucas S.M."/>
            <person name="Robertson H.M."/>
            <person name="Bork P."/>
            <person name="Koonin E.V."/>
            <person name="Zdobnov E.M."/>
            <person name="Grigoriev I.V."/>
            <person name="Lynch M."/>
            <person name="Boore J.L."/>
        </authorList>
    </citation>
    <scope>NUCLEOTIDE SEQUENCE [LARGE SCALE GENOMIC DNA]</scope>
</reference>
<dbReference type="SUPFAM" id="SSF63748">
    <property type="entry name" value="Tudor/PWWP/MBT"/>
    <property type="match status" value="1"/>
</dbReference>
<dbReference type="PhylomeDB" id="E9HRI1"/>
<dbReference type="EMBL" id="GL732736">
    <property type="protein sequence ID" value="EFX65658.1"/>
    <property type="molecule type" value="Genomic_DNA"/>
</dbReference>
<dbReference type="KEGG" id="dpx:DAPPUDRAFT_117091"/>
<keyword evidence="2" id="KW-1185">Reference proteome</keyword>